<organism evidence="2 3">
    <name type="scientific">Bifiguratus adelaidae</name>
    <dbReference type="NCBI Taxonomy" id="1938954"/>
    <lineage>
        <taxon>Eukaryota</taxon>
        <taxon>Fungi</taxon>
        <taxon>Fungi incertae sedis</taxon>
        <taxon>Mucoromycota</taxon>
        <taxon>Mucoromycotina</taxon>
        <taxon>Endogonomycetes</taxon>
        <taxon>Endogonales</taxon>
        <taxon>Endogonales incertae sedis</taxon>
        <taxon>Bifiguratus</taxon>
    </lineage>
</organism>
<feature type="region of interest" description="Disordered" evidence="1">
    <location>
        <begin position="34"/>
        <end position="62"/>
    </location>
</feature>
<dbReference type="AlphaFoldDB" id="A0A261XW09"/>
<dbReference type="EMBL" id="MVBO01000145">
    <property type="protein sequence ID" value="OZJ02533.1"/>
    <property type="molecule type" value="Genomic_DNA"/>
</dbReference>
<proteinExistence type="predicted"/>
<dbReference type="OrthoDB" id="5590862at2759"/>
<name>A0A261XW09_9FUNG</name>
<evidence type="ECO:0000313" key="3">
    <source>
        <dbReference type="Proteomes" id="UP000242875"/>
    </source>
</evidence>
<dbReference type="Proteomes" id="UP000242875">
    <property type="component" value="Unassembled WGS sequence"/>
</dbReference>
<sequence length="326" mass="36702">MGTTRIGDVKFEDIPCLLSEETTAEVAHETTDAVLEGEEEGGPLRKKQAVASGAPRAKKKSKRSTRFTVEAISLDDPPADISEVDKLNWIGINQTRCNRFIEQFLNERRLNAMFLSKGKEAGLLTSPEESPVVKRERMLGNSRIDFMVFSPDPRHNEVVAMEVKTPLLYLPPSVLPENHPKFKKNSQAFNSFHRLVKHFGTLADILTEQKARLQAEAQQTILVDTTERAASRGRKRGVSQELTLSSTSVVEKVKVQPLHFNKCILLLCFMYDAPLFKRPEASRSKTEITEAAARAKASGLEFWQANMRITRHGVELVRLVELLDDY</sequence>
<evidence type="ECO:0000256" key="1">
    <source>
        <dbReference type="SAM" id="MobiDB-lite"/>
    </source>
</evidence>
<accession>A0A261XW09</accession>
<reference evidence="2 3" key="1">
    <citation type="journal article" date="2017" name="Mycologia">
        <title>Bifiguratus adelaidae, gen. et sp. nov., a new member of Mucoromycotina in endophytic and soil-dwelling habitats.</title>
        <authorList>
            <person name="Torres-Cruz T.J."/>
            <person name="Billingsley Tobias T.L."/>
            <person name="Almatruk M."/>
            <person name="Hesse C."/>
            <person name="Kuske C.R."/>
            <person name="Desiro A."/>
            <person name="Benucci G.M."/>
            <person name="Bonito G."/>
            <person name="Stajich J.E."/>
            <person name="Dunlap C."/>
            <person name="Arnold A.E."/>
            <person name="Porras-Alfaro A."/>
        </authorList>
    </citation>
    <scope>NUCLEOTIDE SEQUENCE [LARGE SCALE GENOMIC DNA]</scope>
    <source>
        <strain evidence="2 3">AZ0501</strain>
    </source>
</reference>
<gene>
    <name evidence="2" type="ORF">BZG36_04134</name>
</gene>
<keyword evidence="3" id="KW-1185">Reference proteome</keyword>
<evidence type="ECO:0000313" key="2">
    <source>
        <dbReference type="EMBL" id="OZJ02533.1"/>
    </source>
</evidence>
<comment type="caution">
    <text evidence="2">The sequence shown here is derived from an EMBL/GenBank/DDBJ whole genome shotgun (WGS) entry which is preliminary data.</text>
</comment>
<protein>
    <submittedName>
        <fullName evidence="2">Uncharacterized protein</fullName>
    </submittedName>
</protein>
<dbReference type="Gene3D" id="3.40.1350.60">
    <property type="match status" value="1"/>
</dbReference>